<feature type="compositionally biased region" description="Low complexity" evidence="2">
    <location>
        <begin position="393"/>
        <end position="406"/>
    </location>
</feature>
<dbReference type="EMBL" id="JBGBPQ010000018">
    <property type="protein sequence ID" value="KAL1506963.1"/>
    <property type="molecule type" value="Genomic_DNA"/>
</dbReference>
<evidence type="ECO:0000313" key="3">
    <source>
        <dbReference type="EMBL" id="KAL1506963.1"/>
    </source>
</evidence>
<feature type="compositionally biased region" description="Basic and acidic residues" evidence="2">
    <location>
        <begin position="26"/>
        <end position="41"/>
    </location>
</feature>
<reference evidence="3 4" key="1">
    <citation type="journal article" date="2024" name="Science">
        <title>Giant polyketide synthase enzymes in the biosynthesis of giant marine polyether toxins.</title>
        <authorList>
            <person name="Fallon T.R."/>
            <person name="Shende V.V."/>
            <person name="Wierzbicki I.H."/>
            <person name="Pendleton A.L."/>
            <person name="Watervoot N.F."/>
            <person name="Auber R.P."/>
            <person name="Gonzalez D.J."/>
            <person name="Wisecaver J.H."/>
            <person name="Moore B.S."/>
        </authorList>
    </citation>
    <scope>NUCLEOTIDE SEQUENCE [LARGE SCALE GENOMIC DNA]</scope>
    <source>
        <strain evidence="3 4">12B1</strain>
    </source>
</reference>
<feature type="compositionally biased region" description="Basic and acidic residues" evidence="2">
    <location>
        <begin position="374"/>
        <end position="388"/>
    </location>
</feature>
<name>A0AB34IUW9_PRYPA</name>
<sequence>MLRTPVKSAGEDDWILAMRTAERQGHVEWTDPRADDGKGFGKQELFVSSPRSVRKTGASDNEAAPAKSYVAAERDTKVYETRVLCGIVARQQEELQQLRAKLASTTGEATLTETTSRAAPRDLKAVEPRSSQGVRHATRLDPTDPGLGRRQLHFSELEDGQDRLEMARPVDHTARHEGYRTAERAALAVELSELRVALRAAEEARSAAEAQTRKEALAREQAEDQLSRVKVSLTLSEANAQSEAVRRVRDVEVQSAAEIAQLKAAMKAEQLDSQRREQLMFDQAAGEVAQAREMELIARAELRRAAEEEVQRERVAAMRAADNAANELSEMRDARNAAQAEVLALKQAYEKEKAKAQQVTRELAEVRATLQEAEKRANQEADARRREWEDAENAANQAASDLADARAAQAASQAEVRWLAEARQEEARAREALESKLLATVSEARASVKHAETMRIEECKRVETHAAQEREVAAGELRAAMEQLQQQQATIDNMLQREFEGGQAMASLRMQVAQLEALLRERDQQVRAVWRQGKAAMDAFRYAADSLKHRVARIEDSAHLGLLQQRIQGLERALQGGA</sequence>
<evidence type="ECO:0000313" key="4">
    <source>
        <dbReference type="Proteomes" id="UP001515480"/>
    </source>
</evidence>
<feature type="region of interest" description="Disordered" evidence="2">
    <location>
        <begin position="127"/>
        <end position="149"/>
    </location>
</feature>
<comment type="caution">
    <text evidence="3">The sequence shown here is derived from an EMBL/GenBank/DDBJ whole genome shotgun (WGS) entry which is preliminary data.</text>
</comment>
<protein>
    <recommendedName>
        <fullName evidence="5">Centrosomal protein of 162 kDa</fullName>
    </recommendedName>
</protein>
<accession>A0AB34IUW9</accession>
<organism evidence="3 4">
    <name type="scientific">Prymnesium parvum</name>
    <name type="common">Toxic golden alga</name>
    <dbReference type="NCBI Taxonomy" id="97485"/>
    <lineage>
        <taxon>Eukaryota</taxon>
        <taxon>Haptista</taxon>
        <taxon>Haptophyta</taxon>
        <taxon>Prymnesiophyceae</taxon>
        <taxon>Prymnesiales</taxon>
        <taxon>Prymnesiaceae</taxon>
        <taxon>Prymnesium</taxon>
    </lineage>
</organism>
<evidence type="ECO:0000256" key="1">
    <source>
        <dbReference type="SAM" id="Coils"/>
    </source>
</evidence>
<dbReference type="AlphaFoldDB" id="A0AB34IUW9"/>
<keyword evidence="4" id="KW-1185">Reference proteome</keyword>
<proteinExistence type="predicted"/>
<evidence type="ECO:0008006" key="5">
    <source>
        <dbReference type="Google" id="ProtNLM"/>
    </source>
</evidence>
<dbReference type="Proteomes" id="UP001515480">
    <property type="component" value="Unassembled WGS sequence"/>
</dbReference>
<keyword evidence="1" id="KW-0175">Coiled coil</keyword>
<evidence type="ECO:0000256" key="2">
    <source>
        <dbReference type="SAM" id="MobiDB-lite"/>
    </source>
</evidence>
<feature type="region of interest" description="Disordered" evidence="2">
    <location>
        <begin position="374"/>
        <end position="406"/>
    </location>
</feature>
<feature type="coiled-coil region" evidence="1">
    <location>
        <begin position="184"/>
        <end position="220"/>
    </location>
</feature>
<feature type="coiled-coil region" evidence="1">
    <location>
        <begin position="467"/>
        <end position="525"/>
    </location>
</feature>
<feature type="region of interest" description="Disordered" evidence="2">
    <location>
        <begin position="26"/>
        <end position="67"/>
    </location>
</feature>
<gene>
    <name evidence="3" type="ORF">AB1Y20_007827</name>
</gene>